<evidence type="ECO:0000256" key="6">
    <source>
        <dbReference type="ARBA" id="ARBA00066430"/>
    </source>
</evidence>
<evidence type="ECO:0000259" key="10">
    <source>
        <dbReference type="Pfam" id="PF03632"/>
    </source>
</evidence>
<comment type="similarity">
    <text evidence="1">Belongs to the glycosyl hydrolase 65 family.</text>
</comment>
<dbReference type="GO" id="GO:0004553">
    <property type="term" value="F:hydrolase activity, hydrolyzing O-glycosyl compounds"/>
    <property type="evidence" value="ECO:0000318"/>
    <property type="project" value="GO_Central"/>
</dbReference>
<comment type="function">
    <text evidence="5">Catalyzes the hydrolysis of glucose from the disaccharide unit linked to hydroxylysine residues of collagen and collagen-like proteins.</text>
</comment>
<evidence type="ECO:0000256" key="9">
    <source>
        <dbReference type="SAM" id="Phobius"/>
    </source>
</evidence>
<dbReference type="KEGG" id="spu:762741"/>
<dbReference type="Gene3D" id="1.50.10.10">
    <property type="match status" value="1"/>
</dbReference>
<evidence type="ECO:0000313" key="12">
    <source>
        <dbReference type="Proteomes" id="UP000007110"/>
    </source>
</evidence>
<keyword evidence="3" id="KW-0326">Glycosidase</keyword>
<evidence type="ECO:0000256" key="4">
    <source>
        <dbReference type="ARBA" id="ARBA00051415"/>
    </source>
</evidence>
<dbReference type="AlphaFoldDB" id="A0A7M7G1B8"/>
<dbReference type="Proteomes" id="UP000007110">
    <property type="component" value="Unassembled WGS sequence"/>
</dbReference>
<dbReference type="PANTHER" id="PTHR11051:SF8">
    <property type="entry name" value="PROTEIN-GLUCOSYLGALACTOSYLHYDROXYLYSINE GLUCOSIDASE"/>
    <property type="match status" value="1"/>
</dbReference>
<sequence>MSFSGYLSRGIKACKMADTFHVVYLYIFFMAVIAVVKSDCLCNDYPDVSTKAYIFETPTLPQEACCMPTVGNGYLATTVYSKVIHVNSIYNGRYGDSHRAKIPSTADIHIDSKDKIFNKESFLLNVINGTFYHRITMETSNIEHRIYAHQNWTRLLVNEILISRKPGTSDEITLSLTHKFNPKSEDVRLKVTAPKTKGDPWFSSGGTTTSETPTSATSALYMYWDDVPRSLTLASGVDSQVWTFLSAVSESKSEAWQSLRAGWDERDAGMLFHTHENAWQHKWMDGKIDLDGTNLKLAKAIYGSMYYITSSLPPQGGDVHFPFHFYGINPGDLAHGGSGPDSYKGHIFWDQETWMFPPILMFHPDLALEMLKSRSYHLQAARDNAAKNGYRGAQYPWEMAFTGVEVCPAAPYPTNELHISGDIAFAVQQYLWAANDTTFLESNDGFETIKSIAEFWESKVEYNQTLKAYTINNIMPPDEYHQSVNNSVYTNTIAQISLRLPAYAASLINKSVPKKWAEIADEMVIPFDHRLQYHPEFEGYIPGTFVKQADAILLGYPLMVNMTADTRRNDLEIYETFEGINVTDPDGPAMTWGMFAIGWFELKNLTKAEKHFARSYANIQQPFQVWTETATGAGAVNFVTGMGGFLQAVVFGYGGMRLQKNSLRVDITLPPDTDTITFRGLNYLGNSLCISGKNDSVDVVILDKPDLHFQADLQLVQGSHVYPLYLKTTVTVPRLDFSIEPTSPQ</sequence>
<dbReference type="FunCoup" id="A0A7M7G1B8">
    <property type="interactions" value="15"/>
</dbReference>
<dbReference type="GeneID" id="762741"/>
<evidence type="ECO:0000256" key="1">
    <source>
        <dbReference type="ARBA" id="ARBA00006768"/>
    </source>
</evidence>
<evidence type="ECO:0000256" key="3">
    <source>
        <dbReference type="ARBA" id="ARBA00023295"/>
    </source>
</evidence>
<reference evidence="12" key="1">
    <citation type="submission" date="2015-02" db="EMBL/GenBank/DDBJ databases">
        <title>Genome sequencing for Strongylocentrotus purpuratus.</title>
        <authorList>
            <person name="Murali S."/>
            <person name="Liu Y."/>
            <person name="Vee V."/>
            <person name="English A."/>
            <person name="Wang M."/>
            <person name="Skinner E."/>
            <person name="Han Y."/>
            <person name="Muzny D.M."/>
            <person name="Worley K.C."/>
            <person name="Gibbs R.A."/>
        </authorList>
    </citation>
    <scope>NUCLEOTIDE SEQUENCE</scope>
</reference>
<evidence type="ECO:0000256" key="8">
    <source>
        <dbReference type="ARBA" id="ARBA00079982"/>
    </source>
</evidence>
<keyword evidence="9" id="KW-0812">Transmembrane</keyword>
<evidence type="ECO:0000256" key="7">
    <source>
        <dbReference type="ARBA" id="ARBA00071505"/>
    </source>
</evidence>
<dbReference type="Gene3D" id="2.60.420.10">
    <property type="entry name" value="Maltose phosphorylase, domain 3"/>
    <property type="match status" value="1"/>
</dbReference>
<dbReference type="GO" id="GO:0047402">
    <property type="term" value="F:protein-glucosylgalactosylhydroxylysine glucosidase activity"/>
    <property type="evidence" value="ECO:0007669"/>
    <property type="project" value="UniProtKB-EC"/>
</dbReference>
<dbReference type="Pfam" id="PF03632">
    <property type="entry name" value="Glyco_hydro_65m"/>
    <property type="match status" value="1"/>
</dbReference>
<dbReference type="InParanoid" id="A0A7M7G1B8"/>
<dbReference type="FunFam" id="1.50.10.10:FF:000023">
    <property type="entry name" value="Protein-glucosylgalactosylhydroxylysine glucosidase"/>
    <property type="match status" value="1"/>
</dbReference>
<dbReference type="SUPFAM" id="SSF48208">
    <property type="entry name" value="Six-hairpin glycosidases"/>
    <property type="match status" value="1"/>
</dbReference>
<dbReference type="GO" id="GO:0005975">
    <property type="term" value="P:carbohydrate metabolic process"/>
    <property type="evidence" value="ECO:0000318"/>
    <property type="project" value="GO_Central"/>
</dbReference>
<dbReference type="InterPro" id="IPR005195">
    <property type="entry name" value="Glyco_hydro_65_M"/>
</dbReference>
<evidence type="ECO:0000256" key="2">
    <source>
        <dbReference type="ARBA" id="ARBA00022801"/>
    </source>
</evidence>
<dbReference type="RefSeq" id="XP_001198480.4">
    <property type="nucleotide sequence ID" value="XM_001198480.4"/>
</dbReference>
<protein>
    <recommendedName>
        <fullName evidence="7">Protein-glucosylgalactosylhydroxylysine glucosidase</fullName>
        <ecNumber evidence="6">3.2.1.107</ecNumber>
    </recommendedName>
    <alternativeName>
        <fullName evidence="8">Acid trehalase-like protein 1</fullName>
    </alternativeName>
</protein>
<comment type="catalytic activity">
    <reaction evidence="4">
        <text>(5R)-5-O-[alpha-D-glucosyl-(1-&gt;2)-beta-D-galactosyl]-5-hydroxy-L-lysyl-[collagen] + H2O = (5R)-5-O-(beta-D-galactosyl)-5-hydroxy-L-lysyl-[collagen] + D-glucose</text>
        <dbReference type="Rhea" id="RHEA:11068"/>
        <dbReference type="Rhea" id="RHEA-COMP:12753"/>
        <dbReference type="Rhea" id="RHEA-COMP:12754"/>
        <dbReference type="ChEBI" id="CHEBI:4167"/>
        <dbReference type="ChEBI" id="CHEBI:15377"/>
        <dbReference type="ChEBI" id="CHEBI:133443"/>
        <dbReference type="ChEBI" id="CHEBI:133452"/>
        <dbReference type="EC" id="3.2.1.107"/>
    </reaction>
</comment>
<keyword evidence="12" id="KW-1185">Reference proteome</keyword>
<organism evidence="11 12">
    <name type="scientific">Strongylocentrotus purpuratus</name>
    <name type="common">Purple sea urchin</name>
    <dbReference type="NCBI Taxonomy" id="7668"/>
    <lineage>
        <taxon>Eukaryota</taxon>
        <taxon>Metazoa</taxon>
        <taxon>Echinodermata</taxon>
        <taxon>Eleutherozoa</taxon>
        <taxon>Echinozoa</taxon>
        <taxon>Echinoidea</taxon>
        <taxon>Euechinoidea</taxon>
        <taxon>Echinacea</taxon>
        <taxon>Camarodonta</taxon>
        <taxon>Echinidea</taxon>
        <taxon>Strongylocentrotidae</taxon>
        <taxon>Strongylocentrotus</taxon>
    </lineage>
</organism>
<dbReference type="EnsemblMetazoa" id="XM_001198480">
    <property type="protein sequence ID" value="XP_001198480"/>
    <property type="gene ID" value="LOC762741"/>
</dbReference>
<dbReference type="CTD" id="80162"/>
<evidence type="ECO:0000313" key="11">
    <source>
        <dbReference type="EnsemblMetazoa" id="XP_001198480"/>
    </source>
</evidence>
<dbReference type="OrthoDB" id="200349at2759"/>
<dbReference type="EC" id="3.2.1.107" evidence="6"/>
<reference evidence="11" key="2">
    <citation type="submission" date="2021-01" db="UniProtKB">
        <authorList>
            <consortium name="EnsemblMetazoa"/>
        </authorList>
    </citation>
    <scope>IDENTIFICATION</scope>
</reference>
<accession>A0A7M7G1B8</accession>
<feature type="transmembrane region" description="Helical" evidence="9">
    <location>
        <begin position="20"/>
        <end position="36"/>
    </location>
</feature>
<dbReference type="OMA" id="PAMTYSM"/>
<feature type="domain" description="Glycoside hydrolase family 65 central catalytic" evidence="10">
    <location>
        <begin position="341"/>
        <end position="541"/>
    </location>
</feature>
<keyword evidence="9" id="KW-1133">Transmembrane helix</keyword>
<keyword evidence="9" id="KW-0472">Membrane</keyword>
<dbReference type="PANTHER" id="PTHR11051">
    <property type="entry name" value="GLYCOSYL HYDROLASE-RELATED"/>
    <property type="match status" value="1"/>
</dbReference>
<name>A0A7M7G1B8_STRPU</name>
<dbReference type="InterPro" id="IPR012341">
    <property type="entry name" value="6hp_glycosidase-like_sf"/>
</dbReference>
<evidence type="ECO:0000256" key="5">
    <source>
        <dbReference type="ARBA" id="ARBA00053339"/>
    </source>
</evidence>
<keyword evidence="2" id="KW-0378">Hydrolase</keyword>
<proteinExistence type="inferred from homology"/>
<dbReference type="InterPro" id="IPR008928">
    <property type="entry name" value="6-hairpin_glycosidase_sf"/>
</dbReference>